<reference evidence="1" key="1">
    <citation type="submission" date="2019-03" db="EMBL/GenBank/DDBJ databases">
        <title>Lake Tanganyika Metagenome-Assembled Genomes (MAGs).</title>
        <authorList>
            <person name="Tran P."/>
        </authorList>
    </citation>
    <scope>NUCLEOTIDE SEQUENCE</scope>
    <source>
        <strain evidence="1">K_DeepCast_150m_m2_040</strain>
    </source>
</reference>
<accession>A0A937XFR2</accession>
<dbReference type="EMBL" id="VGIR01000010">
    <property type="protein sequence ID" value="MBM3330788.1"/>
    <property type="molecule type" value="Genomic_DNA"/>
</dbReference>
<evidence type="ECO:0000313" key="2">
    <source>
        <dbReference type="Proteomes" id="UP000779900"/>
    </source>
</evidence>
<protein>
    <submittedName>
        <fullName evidence="1">Uncharacterized protein</fullName>
    </submittedName>
</protein>
<organism evidence="1 2">
    <name type="scientific">candidate division WOR-3 bacterium</name>
    <dbReference type="NCBI Taxonomy" id="2052148"/>
    <lineage>
        <taxon>Bacteria</taxon>
        <taxon>Bacteria division WOR-3</taxon>
    </lineage>
</organism>
<comment type="caution">
    <text evidence="1">The sequence shown here is derived from an EMBL/GenBank/DDBJ whole genome shotgun (WGS) entry which is preliminary data.</text>
</comment>
<sequence>MCLAKYFALFVTKYRPKLRAPGVHLRQQSRLSLHLDLNLDINLNLYQSLLRALLTKFCQ</sequence>
<dbReference type="Proteomes" id="UP000779900">
    <property type="component" value="Unassembled WGS sequence"/>
</dbReference>
<evidence type="ECO:0000313" key="1">
    <source>
        <dbReference type="EMBL" id="MBM3330788.1"/>
    </source>
</evidence>
<gene>
    <name evidence="1" type="ORF">FJY68_02915</name>
</gene>
<proteinExistence type="predicted"/>
<name>A0A937XFR2_UNCW3</name>
<dbReference type="AlphaFoldDB" id="A0A937XFR2"/>